<comment type="subunit">
    <text evidence="7">Interacts with G-actin; ADP-actin form.</text>
</comment>
<dbReference type="SUPFAM" id="SSF55753">
    <property type="entry name" value="Actin depolymerizing proteins"/>
    <property type="match status" value="2"/>
</dbReference>
<evidence type="ECO:0000256" key="5">
    <source>
        <dbReference type="ARBA" id="ARBA00023203"/>
    </source>
</evidence>
<feature type="domain" description="ADF-H" evidence="8">
    <location>
        <begin position="1"/>
        <end position="140"/>
    </location>
</feature>
<sequence>MQWSPKQSGSLRFQFAMVSACIPPPQLFQLCISCYSHLVECLVPDDSIAPIGTLEEDLDTLGNILEDNVPAYILVRLDDPPSEWLAVSYVPDSAKVRDKMLYASTRNNLTKALGSTHFTDSLFATSKDDVTAAAYRKHKAHLAAPQPLTAREKELEAVKAAEREAGGAGYEASREKRSHIGDRVGFQWTEEADNAVKALQDGDDSRLVILTVDTSSECLQFASSIECAVHELSAYLPPSDPCYAFFAWPHTITPEPRRDIVYIYSCPTSSAVRNRMLYSSGARSTFHIAKTVLGATSLLERKIETSDPKELTEEYLKLELGLLDSNDAASAIPLAIDGDEKKPFARPKGPGRRK</sequence>
<keyword evidence="6" id="KW-0206">Cytoskeleton</keyword>
<reference evidence="10" key="1">
    <citation type="submission" date="2024-04" db="EMBL/GenBank/DDBJ databases">
        <authorList>
            <person name="Shaw F."/>
            <person name="Minotto A."/>
        </authorList>
    </citation>
    <scope>NUCLEOTIDE SEQUENCE [LARGE SCALE GENOMIC DNA]</scope>
</reference>
<accession>A0ABP1DDJ6</accession>
<dbReference type="PANTHER" id="PTHR13759">
    <property type="entry name" value="TWINFILIN"/>
    <property type="match status" value="1"/>
</dbReference>
<dbReference type="Proteomes" id="UP001497453">
    <property type="component" value="Chromosome 3"/>
</dbReference>
<organism evidence="9 10">
    <name type="scientific">Somion occarium</name>
    <dbReference type="NCBI Taxonomy" id="3059160"/>
    <lineage>
        <taxon>Eukaryota</taxon>
        <taxon>Fungi</taxon>
        <taxon>Dikarya</taxon>
        <taxon>Basidiomycota</taxon>
        <taxon>Agaricomycotina</taxon>
        <taxon>Agaricomycetes</taxon>
        <taxon>Polyporales</taxon>
        <taxon>Cerrenaceae</taxon>
        <taxon>Somion</taxon>
    </lineage>
</organism>
<evidence type="ECO:0000256" key="3">
    <source>
        <dbReference type="ARBA" id="ARBA00022490"/>
    </source>
</evidence>
<evidence type="ECO:0000256" key="6">
    <source>
        <dbReference type="ARBA" id="ARBA00023212"/>
    </source>
</evidence>
<feature type="domain" description="ADF-H" evidence="8">
    <location>
        <begin position="181"/>
        <end position="321"/>
    </location>
</feature>
<dbReference type="CDD" id="cd11285">
    <property type="entry name" value="ADF_Twf-N_like"/>
    <property type="match status" value="1"/>
</dbReference>
<dbReference type="Gene3D" id="3.40.20.10">
    <property type="entry name" value="Severin"/>
    <property type="match status" value="2"/>
</dbReference>
<evidence type="ECO:0000313" key="9">
    <source>
        <dbReference type="EMBL" id="CAL1705029.1"/>
    </source>
</evidence>
<keyword evidence="10" id="KW-1185">Reference proteome</keyword>
<evidence type="ECO:0000256" key="7">
    <source>
        <dbReference type="ARBA" id="ARBA00038532"/>
    </source>
</evidence>
<dbReference type="InterPro" id="IPR002108">
    <property type="entry name" value="ADF-H"/>
</dbReference>
<gene>
    <name evidence="9" type="ORF">GFSPODELE1_LOCUS5242</name>
</gene>
<dbReference type="PROSITE" id="PS51263">
    <property type="entry name" value="ADF_H"/>
    <property type="match status" value="2"/>
</dbReference>
<evidence type="ECO:0000256" key="4">
    <source>
        <dbReference type="ARBA" id="ARBA00022737"/>
    </source>
</evidence>
<evidence type="ECO:0000256" key="1">
    <source>
        <dbReference type="ARBA" id="ARBA00004245"/>
    </source>
</evidence>
<dbReference type="SMART" id="SM00102">
    <property type="entry name" value="ADF"/>
    <property type="match status" value="2"/>
</dbReference>
<protein>
    <recommendedName>
        <fullName evidence="8">ADF-H domain-containing protein</fullName>
    </recommendedName>
</protein>
<dbReference type="InterPro" id="IPR028458">
    <property type="entry name" value="Twinfilin"/>
</dbReference>
<evidence type="ECO:0000313" key="10">
    <source>
        <dbReference type="Proteomes" id="UP001497453"/>
    </source>
</evidence>
<dbReference type="EMBL" id="OZ037946">
    <property type="protein sequence ID" value="CAL1705029.1"/>
    <property type="molecule type" value="Genomic_DNA"/>
</dbReference>
<keyword evidence="3" id="KW-0963">Cytoplasm</keyword>
<dbReference type="Pfam" id="PF00241">
    <property type="entry name" value="Cofilin_ADF"/>
    <property type="match status" value="2"/>
</dbReference>
<dbReference type="InterPro" id="IPR029006">
    <property type="entry name" value="ADF-H/Gelsolin-like_dom_sf"/>
</dbReference>
<keyword evidence="4" id="KW-0677">Repeat</keyword>
<comment type="subcellular location">
    <subcellularLocation>
        <location evidence="1">Cytoplasm</location>
        <location evidence="1">Cytoskeleton</location>
    </subcellularLocation>
</comment>
<proteinExistence type="inferred from homology"/>
<dbReference type="PANTHER" id="PTHR13759:SF1">
    <property type="entry name" value="TWINFILIN"/>
    <property type="match status" value="1"/>
</dbReference>
<evidence type="ECO:0000259" key="8">
    <source>
        <dbReference type="PROSITE" id="PS51263"/>
    </source>
</evidence>
<evidence type="ECO:0000256" key="2">
    <source>
        <dbReference type="ARBA" id="ARBA00009557"/>
    </source>
</evidence>
<keyword evidence="5" id="KW-0009">Actin-binding</keyword>
<name>A0ABP1DDJ6_9APHY</name>
<dbReference type="CDD" id="cd11284">
    <property type="entry name" value="ADF_Twf-C_like"/>
    <property type="match status" value="1"/>
</dbReference>
<comment type="similarity">
    <text evidence="2">Belongs to the actin-binding proteins ADF family. Twinfilin subfamily.</text>
</comment>